<organism evidence="1 2">
    <name type="scientific">Ameca splendens</name>
    <dbReference type="NCBI Taxonomy" id="208324"/>
    <lineage>
        <taxon>Eukaryota</taxon>
        <taxon>Metazoa</taxon>
        <taxon>Chordata</taxon>
        <taxon>Craniata</taxon>
        <taxon>Vertebrata</taxon>
        <taxon>Euteleostomi</taxon>
        <taxon>Actinopterygii</taxon>
        <taxon>Neopterygii</taxon>
        <taxon>Teleostei</taxon>
        <taxon>Neoteleostei</taxon>
        <taxon>Acanthomorphata</taxon>
        <taxon>Ovalentaria</taxon>
        <taxon>Atherinomorphae</taxon>
        <taxon>Cyprinodontiformes</taxon>
        <taxon>Goodeidae</taxon>
        <taxon>Ameca</taxon>
    </lineage>
</organism>
<evidence type="ECO:0000313" key="1">
    <source>
        <dbReference type="EMBL" id="MEQ2285525.1"/>
    </source>
</evidence>
<keyword evidence="2" id="KW-1185">Reference proteome</keyword>
<proteinExistence type="predicted"/>
<evidence type="ECO:0000313" key="2">
    <source>
        <dbReference type="Proteomes" id="UP001469553"/>
    </source>
</evidence>
<protein>
    <submittedName>
        <fullName evidence="1">Uncharacterized protein</fullName>
    </submittedName>
</protein>
<comment type="caution">
    <text evidence="1">The sequence shown here is derived from an EMBL/GenBank/DDBJ whole genome shotgun (WGS) entry which is preliminary data.</text>
</comment>
<dbReference type="Proteomes" id="UP001469553">
    <property type="component" value="Unassembled WGS sequence"/>
</dbReference>
<dbReference type="EMBL" id="JAHRIP010013713">
    <property type="protein sequence ID" value="MEQ2285525.1"/>
    <property type="molecule type" value="Genomic_DNA"/>
</dbReference>
<gene>
    <name evidence="1" type="ORF">AMECASPLE_032765</name>
</gene>
<name>A0ABV0XVL6_9TELE</name>
<sequence>MCALSPKHAESREGVTILTLFLLHCTPGEELPVEFLCAENPASLLWDSQCRSCHKSPHRRTVRNLANVSEQRQCPLSYHLKQDKEGDQRIGVKPWCPTPDKTTTATIEPLSQPSKPDLCSVFILTPGFICSATGSRQRYSQMAGH</sequence>
<reference evidence="1 2" key="1">
    <citation type="submission" date="2021-06" db="EMBL/GenBank/DDBJ databases">
        <authorList>
            <person name="Palmer J.M."/>
        </authorList>
    </citation>
    <scope>NUCLEOTIDE SEQUENCE [LARGE SCALE GENOMIC DNA]</scope>
    <source>
        <strain evidence="1 2">AS_MEX2019</strain>
        <tissue evidence="1">Muscle</tissue>
    </source>
</reference>
<accession>A0ABV0XVL6</accession>